<dbReference type="PANTHER" id="PTHR24221">
    <property type="entry name" value="ATP-BINDING CASSETTE SUB-FAMILY B"/>
    <property type="match status" value="1"/>
</dbReference>
<dbReference type="OrthoDB" id="9806127at2"/>
<evidence type="ECO:0000256" key="3">
    <source>
        <dbReference type="ARBA" id="ARBA00022475"/>
    </source>
</evidence>
<dbReference type="PANTHER" id="PTHR24221:SF654">
    <property type="entry name" value="ATP-BINDING CASSETTE SUB-FAMILY B MEMBER 6"/>
    <property type="match status" value="1"/>
</dbReference>
<evidence type="ECO:0000256" key="6">
    <source>
        <dbReference type="ARBA" id="ARBA00022840"/>
    </source>
</evidence>
<name>A0A1A9F0P7_9GAMM</name>
<dbReference type="CDD" id="cd07346">
    <property type="entry name" value="ABC_6TM_exporters"/>
    <property type="match status" value="1"/>
</dbReference>
<dbReference type="SUPFAM" id="SSF90123">
    <property type="entry name" value="ABC transporter transmembrane region"/>
    <property type="match status" value="1"/>
</dbReference>
<keyword evidence="3" id="KW-1003">Cell membrane</keyword>
<reference evidence="13" key="1">
    <citation type="submission" date="2016-05" db="EMBL/GenBank/DDBJ databases">
        <authorList>
            <person name="Baek K."/>
            <person name="Yang S.-J."/>
        </authorList>
    </citation>
    <scope>NUCLEOTIDE SEQUENCE [LARGE SCALE GENOMIC DNA]</scope>
    <source>
        <strain evidence="13">ST58-10</strain>
    </source>
</reference>
<dbReference type="Pfam" id="PF00005">
    <property type="entry name" value="ABC_tran"/>
    <property type="match status" value="1"/>
</dbReference>
<evidence type="ECO:0000256" key="4">
    <source>
        <dbReference type="ARBA" id="ARBA00022692"/>
    </source>
</evidence>
<dbReference type="PROSITE" id="PS50929">
    <property type="entry name" value="ABC_TM1F"/>
    <property type="match status" value="1"/>
</dbReference>
<keyword evidence="5" id="KW-0547">Nucleotide-binding</keyword>
<keyword evidence="8 9" id="KW-0472">Membrane</keyword>
<dbReference type="SMART" id="SM00382">
    <property type="entry name" value="AAA"/>
    <property type="match status" value="1"/>
</dbReference>
<dbReference type="Gene3D" id="3.40.50.300">
    <property type="entry name" value="P-loop containing nucleotide triphosphate hydrolases"/>
    <property type="match status" value="1"/>
</dbReference>
<dbReference type="InterPro" id="IPR017871">
    <property type="entry name" value="ABC_transporter-like_CS"/>
</dbReference>
<dbReference type="SUPFAM" id="SSF52540">
    <property type="entry name" value="P-loop containing nucleoside triphosphate hydrolases"/>
    <property type="match status" value="1"/>
</dbReference>
<feature type="domain" description="ABC transmembrane type-1" evidence="11">
    <location>
        <begin position="37"/>
        <end position="318"/>
    </location>
</feature>
<keyword evidence="2" id="KW-0813">Transport</keyword>
<feature type="transmembrane region" description="Helical" evidence="9">
    <location>
        <begin position="261"/>
        <end position="283"/>
    </location>
</feature>
<evidence type="ECO:0000259" key="11">
    <source>
        <dbReference type="PROSITE" id="PS50929"/>
    </source>
</evidence>
<evidence type="ECO:0000256" key="7">
    <source>
        <dbReference type="ARBA" id="ARBA00022989"/>
    </source>
</evidence>
<dbReference type="GO" id="GO:0005524">
    <property type="term" value="F:ATP binding"/>
    <property type="evidence" value="ECO:0007669"/>
    <property type="project" value="UniProtKB-KW"/>
</dbReference>
<keyword evidence="4 9" id="KW-0812">Transmembrane</keyword>
<dbReference type="InterPro" id="IPR003593">
    <property type="entry name" value="AAA+_ATPase"/>
</dbReference>
<dbReference type="Gene3D" id="1.20.1560.10">
    <property type="entry name" value="ABC transporter type 1, transmembrane domain"/>
    <property type="match status" value="1"/>
</dbReference>
<feature type="transmembrane region" description="Helical" evidence="9">
    <location>
        <begin position="295"/>
        <end position="316"/>
    </location>
</feature>
<sequence>MLNWLVSAIHADNKDALRRGFEWLYGFVQPHRRAIGGLLLLSFVATLLVLLQPWLTKLLIDDGLLAGDYPALVKIALGMILVGVFSTALGGLNRYLHTRLSGRILFALRSDLYAHLQKLSPSFFGRRRIGDLLSRIDGDVAEIQRFAVDSLFSAVSSVIGLIGALILLLTLSWELSLLVLVLIPLETLWLRWMRRKVEQRVRALRERSADLSSFLVETLPAMKFIQSVGQEGPERARLQQHSDNYLAGLLKLQVTEFFTHAIPGTLTSLTRAAAFLIGGWWVINGQWQLGSLIAFSTYLGMATGPVNSLLGLYVAVQRMSVSLGRVNELRQAPVDVAASQTPMPLPPNLQGELRFSDVTFAYPGREQPVLNGVSCHIRPGQKVALSGASGVGKSTLIDLLQRHFDPQSGQLTLDGLDLKQLSLVDLRRAIAVVSQDITLFRGTLADNVRYACPEASDQAVLDAALEAQLGDLIDSLPQGIHSLMGERGQQLSGGQRQRIAIARALLQQPAVLVLDEATSAVDEATEAQVIAAVDRLFADRTRILISHRRSTLAGADLTLVMADGQLRAAAEVATEAPGHE</sequence>
<dbReference type="RefSeq" id="WP_067383456.1">
    <property type="nucleotide sequence ID" value="NZ_CP015839.1"/>
</dbReference>
<dbReference type="InterPro" id="IPR036640">
    <property type="entry name" value="ABC1_TM_sf"/>
</dbReference>
<feature type="domain" description="ABC transporter" evidence="10">
    <location>
        <begin position="353"/>
        <end position="576"/>
    </location>
</feature>
<proteinExistence type="predicted"/>
<dbReference type="PROSITE" id="PS50893">
    <property type="entry name" value="ABC_TRANSPORTER_2"/>
    <property type="match status" value="1"/>
</dbReference>
<dbReference type="GO" id="GO:0140359">
    <property type="term" value="F:ABC-type transporter activity"/>
    <property type="evidence" value="ECO:0007669"/>
    <property type="project" value="InterPro"/>
</dbReference>
<dbReference type="Pfam" id="PF00664">
    <property type="entry name" value="ABC_membrane"/>
    <property type="match status" value="1"/>
</dbReference>
<accession>A0A1A9F0P7</accession>
<feature type="transmembrane region" description="Helical" evidence="9">
    <location>
        <begin position="151"/>
        <end position="169"/>
    </location>
</feature>
<dbReference type="PROSITE" id="PS00211">
    <property type="entry name" value="ABC_TRANSPORTER_1"/>
    <property type="match status" value="1"/>
</dbReference>
<protein>
    <submittedName>
        <fullName evidence="12">ABC transporter ATP-binding protein</fullName>
    </submittedName>
</protein>
<dbReference type="GO" id="GO:0005886">
    <property type="term" value="C:plasma membrane"/>
    <property type="evidence" value="ECO:0007669"/>
    <property type="project" value="UniProtKB-SubCell"/>
</dbReference>
<dbReference type="InterPro" id="IPR003439">
    <property type="entry name" value="ABC_transporter-like_ATP-bd"/>
</dbReference>
<dbReference type="Proteomes" id="UP000078070">
    <property type="component" value="Chromosome"/>
</dbReference>
<dbReference type="KEGG" id="mars:A8C75_13855"/>
<evidence type="ECO:0000256" key="2">
    <source>
        <dbReference type="ARBA" id="ARBA00022448"/>
    </source>
</evidence>
<dbReference type="InterPro" id="IPR039421">
    <property type="entry name" value="Type_1_exporter"/>
</dbReference>
<keyword evidence="13" id="KW-1185">Reference proteome</keyword>
<evidence type="ECO:0000256" key="9">
    <source>
        <dbReference type="SAM" id="Phobius"/>
    </source>
</evidence>
<feature type="transmembrane region" description="Helical" evidence="9">
    <location>
        <begin position="34"/>
        <end position="55"/>
    </location>
</feature>
<gene>
    <name evidence="12" type="ORF">A8C75_13855</name>
</gene>
<dbReference type="InterPro" id="IPR027417">
    <property type="entry name" value="P-loop_NTPase"/>
</dbReference>
<keyword evidence="7 9" id="KW-1133">Transmembrane helix</keyword>
<dbReference type="InterPro" id="IPR011527">
    <property type="entry name" value="ABC1_TM_dom"/>
</dbReference>
<evidence type="ECO:0000313" key="12">
    <source>
        <dbReference type="EMBL" id="ANG63448.1"/>
    </source>
</evidence>
<dbReference type="EMBL" id="CP015839">
    <property type="protein sequence ID" value="ANG63448.1"/>
    <property type="molecule type" value="Genomic_DNA"/>
</dbReference>
<dbReference type="AlphaFoldDB" id="A0A1A9F0P7"/>
<comment type="subcellular location">
    <subcellularLocation>
        <location evidence="1">Cell membrane</location>
        <topology evidence="1">Multi-pass membrane protein</topology>
    </subcellularLocation>
</comment>
<feature type="transmembrane region" description="Helical" evidence="9">
    <location>
        <begin position="175"/>
        <end position="192"/>
    </location>
</feature>
<reference evidence="12 13" key="2">
    <citation type="journal article" date="2018" name="Int. J. Syst. Evol. Microbiol.">
        <title>Marinobacterium aestuarii sp. nov., a benzene-degrading marine bacterium isolated from estuary sediment.</title>
        <authorList>
            <person name="Bae S.S."/>
            <person name="Jung J."/>
            <person name="Chung D."/>
            <person name="Baek K."/>
        </authorList>
    </citation>
    <scope>NUCLEOTIDE SEQUENCE [LARGE SCALE GENOMIC DNA]</scope>
    <source>
        <strain evidence="12 13">ST58-10</strain>
    </source>
</reference>
<dbReference type="GO" id="GO:0016887">
    <property type="term" value="F:ATP hydrolysis activity"/>
    <property type="evidence" value="ECO:0007669"/>
    <property type="project" value="InterPro"/>
</dbReference>
<evidence type="ECO:0000256" key="8">
    <source>
        <dbReference type="ARBA" id="ARBA00023136"/>
    </source>
</evidence>
<evidence type="ECO:0000259" key="10">
    <source>
        <dbReference type="PROSITE" id="PS50893"/>
    </source>
</evidence>
<organism evidence="12 13">
    <name type="scientific">Marinobacterium aestuarii</name>
    <dbReference type="NCBI Taxonomy" id="1821621"/>
    <lineage>
        <taxon>Bacteria</taxon>
        <taxon>Pseudomonadati</taxon>
        <taxon>Pseudomonadota</taxon>
        <taxon>Gammaproteobacteria</taxon>
        <taxon>Oceanospirillales</taxon>
        <taxon>Oceanospirillaceae</taxon>
        <taxon>Marinobacterium</taxon>
    </lineage>
</organism>
<feature type="transmembrane region" description="Helical" evidence="9">
    <location>
        <begin position="75"/>
        <end position="96"/>
    </location>
</feature>
<evidence type="ECO:0000256" key="1">
    <source>
        <dbReference type="ARBA" id="ARBA00004651"/>
    </source>
</evidence>
<dbReference type="FunFam" id="3.40.50.300:FF:000221">
    <property type="entry name" value="Multidrug ABC transporter ATP-binding protein"/>
    <property type="match status" value="1"/>
</dbReference>
<evidence type="ECO:0000313" key="13">
    <source>
        <dbReference type="Proteomes" id="UP000078070"/>
    </source>
</evidence>
<keyword evidence="6 12" id="KW-0067">ATP-binding</keyword>
<dbReference type="STRING" id="1821621.A8C75_13855"/>
<evidence type="ECO:0000256" key="5">
    <source>
        <dbReference type="ARBA" id="ARBA00022741"/>
    </source>
</evidence>